<dbReference type="Proteomes" id="UP000696310">
    <property type="component" value="Unassembled WGS sequence"/>
</dbReference>
<evidence type="ECO:0000313" key="1">
    <source>
        <dbReference type="EMBL" id="MBW5892612.1"/>
    </source>
</evidence>
<gene>
    <name evidence="1" type="ORF">IM880_10360</name>
</gene>
<dbReference type="GeneID" id="61411178"/>
<accession>A0AAQ0WWQ9</accession>
<organism evidence="1 2">
    <name type="scientific">Pectobacterium polaris</name>
    <dbReference type="NCBI Taxonomy" id="2042057"/>
    <lineage>
        <taxon>Bacteria</taxon>
        <taxon>Pseudomonadati</taxon>
        <taxon>Pseudomonadota</taxon>
        <taxon>Gammaproteobacteria</taxon>
        <taxon>Enterobacterales</taxon>
        <taxon>Pectobacteriaceae</taxon>
        <taxon>Pectobacterium</taxon>
    </lineage>
</organism>
<dbReference type="EMBL" id="JAESHX010000050">
    <property type="protein sequence ID" value="MBW5892612.1"/>
    <property type="molecule type" value="Genomic_DNA"/>
</dbReference>
<dbReference type="KEGG" id="ppoa:BJK05_21045"/>
<protein>
    <submittedName>
        <fullName evidence="1">Uncharacterized protein</fullName>
    </submittedName>
</protein>
<sequence length="149" mass="16376">MAKITQFVGTSATAGKTLPASWQLFSFGSMDKCGTITVNSISDFNANITIDVNIHSVPFNTTLDINLLDKDPNSKKGDASISFDGGPVEKINYHEGKANNPRNYPGGNALFLDNIKYQDNNVNIQLWPAKDKTLFYVKIPLISFWLMAG</sequence>
<name>A0AAQ0WWQ9_9GAMM</name>
<evidence type="ECO:0000313" key="2">
    <source>
        <dbReference type="Proteomes" id="UP000696310"/>
    </source>
</evidence>
<dbReference type="AlphaFoldDB" id="A0AAQ0WWQ9"/>
<reference evidence="1" key="1">
    <citation type="journal article" date="2021" name="bioRxiv">
        <title>Identification of Pectobacterium species isolated from the soft rot of tetecho (Neobuxbaumia tetetzo), a columnar cactus, and associated metagenomics.</title>
        <authorList>
            <person name="Vargas-Peralta D."/>
            <person name="Narvaez-Barragan D.A."/>
            <person name="de Sandozequi A."/>
            <person name="Romero-Gutierrez M.F."/>
            <person name="Segovia L."/>
            <person name="Martinez-Anaya C."/>
            <person name="Alcaraz L.D."/>
            <person name="de la Torre Almaraz R."/>
        </authorList>
    </citation>
    <scope>NUCLEOTIDE SEQUENCE</scope>
    <source>
        <strain evidence="1">A3</strain>
    </source>
</reference>
<proteinExistence type="predicted"/>
<reference evidence="1" key="2">
    <citation type="submission" date="2021-01" db="EMBL/GenBank/DDBJ databases">
        <authorList>
            <person name="Vargas Peralta D."/>
        </authorList>
    </citation>
    <scope>NUCLEOTIDE SEQUENCE</scope>
    <source>
        <strain evidence="1">A3</strain>
    </source>
</reference>
<dbReference type="RefSeq" id="WP_095701745.1">
    <property type="nucleotide sequence ID" value="NZ_CABFUW010000005.1"/>
</dbReference>
<comment type="caution">
    <text evidence="1">The sequence shown here is derived from an EMBL/GenBank/DDBJ whole genome shotgun (WGS) entry which is preliminary data.</text>
</comment>